<dbReference type="Proteomes" id="UP000736787">
    <property type="component" value="Unassembled WGS sequence"/>
</dbReference>
<gene>
    <name evidence="3" type="ORF">PC117_g22470</name>
</gene>
<accession>A0A8T1B8N9</accession>
<feature type="compositionally biased region" description="Basic and acidic residues" evidence="2">
    <location>
        <begin position="113"/>
        <end position="123"/>
    </location>
</feature>
<feature type="region of interest" description="Disordered" evidence="2">
    <location>
        <begin position="183"/>
        <end position="205"/>
    </location>
</feature>
<evidence type="ECO:0000313" key="3">
    <source>
        <dbReference type="EMBL" id="KAG2898695.1"/>
    </source>
</evidence>
<comment type="caution">
    <text evidence="3">The sequence shown here is derived from an EMBL/GenBank/DDBJ whole genome shotgun (WGS) entry which is preliminary data.</text>
</comment>
<name>A0A8T1B8N9_9STRA</name>
<evidence type="ECO:0000256" key="2">
    <source>
        <dbReference type="SAM" id="MobiDB-lite"/>
    </source>
</evidence>
<feature type="region of interest" description="Disordered" evidence="2">
    <location>
        <begin position="1"/>
        <end position="30"/>
    </location>
</feature>
<proteinExistence type="predicted"/>
<organism evidence="3 4">
    <name type="scientific">Phytophthora cactorum</name>
    <dbReference type="NCBI Taxonomy" id="29920"/>
    <lineage>
        <taxon>Eukaryota</taxon>
        <taxon>Sar</taxon>
        <taxon>Stramenopiles</taxon>
        <taxon>Oomycota</taxon>
        <taxon>Peronosporomycetes</taxon>
        <taxon>Peronosporales</taxon>
        <taxon>Peronosporaceae</taxon>
        <taxon>Phytophthora</taxon>
    </lineage>
</organism>
<feature type="region of interest" description="Disordered" evidence="2">
    <location>
        <begin position="110"/>
        <end position="130"/>
    </location>
</feature>
<evidence type="ECO:0000256" key="1">
    <source>
        <dbReference type="SAM" id="Coils"/>
    </source>
</evidence>
<keyword evidence="1" id="KW-0175">Coiled coil</keyword>
<dbReference type="AlphaFoldDB" id="A0A8T1B8N9"/>
<evidence type="ECO:0000313" key="4">
    <source>
        <dbReference type="Proteomes" id="UP000736787"/>
    </source>
</evidence>
<dbReference type="EMBL" id="RCMK01001242">
    <property type="protein sequence ID" value="KAG2898695.1"/>
    <property type="molecule type" value="Genomic_DNA"/>
</dbReference>
<reference evidence="3" key="1">
    <citation type="submission" date="2018-10" db="EMBL/GenBank/DDBJ databases">
        <title>Effector identification in a new, highly contiguous assembly of the strawberry crown rot pathogen Phytophthora cactorum.</title>
        <authorList>
            <person name="Armitage A.D."/>
            <person name="Nellist C.F."/>
            <person name="Bates H."/>
            <person name="Vickerstaff R.J."/>
            <person name="Harrison R.J."/>
        </authorList>
    </citation>
    <scope>NUCLEOTIDE SEQUENCE</scope>
    <source>
        <strain evidence="3">4040</strain>
    </source>
</reference>
<sequence length="279" mass="30595">MGPTKRAGHDGGRTPARPSTDPPPSLPPSVEGLRGFVCALSSQVHVWTADLTTMCSERDTTITSRDTVQRDLDQSARILKRGPTAVALQVIPVASGSRSMIKRWRHKVSAQRDTIRGNNDHPLSEFSQARPELEGLQSRVRDLEWDLAEATYLSSVFDVSLLRIRDELWTTKEEIVTREYVGSLHGGSAQGGSPPPDRAIGQPDPAVPDRDQAWVEVSRLTRELAVAQGSVNALTAERNSDQSDLAAITAERDRLQTQLTTASSKIAQFEHERDDALTS</sequence>
<dbReference type="VEuPathDB" id="FungiDB:PC110_g14979"/>
<feature type="coiled-coil region" evidence="1">
    <location>
        <begin position="217"/>
        <end position="272"/>
    </location>
</feature>
<protein>
    <submittedName>
        <fullName evidence="3">Uncharacterized protein</fullName>
    </submittedName>
</protein>